<dbReference type="InterPro" id="IPR000601">
    <property type="entry name" value="PKD_dom"/>
</dbReference>
<dbReference type="InterPro" id="IPR022409">
    <property type="entry name" value="PKD/Chitinase_dom"/>
</dbReference>
<sequence>MENLLAQARIAQTLPSTKRWKKAFALLLWLLPAIAFAQTPYNYNSEGFDGGQFPASSGTAPATLTYFTTATGSWGLFKGYTTTSSDPCPNGNNNRAVRFPANAGAYIVTPYLAQGAGVVTFNDGRTNRTITYWTSTDDGATWSAPLTVSTGASTCIGATLNINNLAVNRMKFANMGTNDAGIDNVLITPAGINLPFVTTTTASGITVITANSGGNVWADGGAAVSDRGLVWSTGANPTVASNSGITHNGTGSGTFASIMSGLAGGTTYYYRAYATNSAGTGYGTEYSFTTPPATPTLIANPTSLDFGMQTVGTTSPVMSFTLQGVYLNPAVGNVTITAPAGYSISTSLSTPFAATATISYTGGTLASTMVYVRFTPSAVGALNSNLANSGGGAPTANVALTGAGAAKLNGVTNVGFDFWTGFGYQEKMSQKSGSSGEALLSLYLSVPDGATSATVVVDLPGIPGASGFPRTVTVTPGTVTEVTGFPTGDASSQYNAAGLPDTRLYYTGVSNRGIHIYSTNGVPIAAWMHSYTTGKSAAGAMLFPTNTWASNYTVQAYGGYSNNSNPNSFFFVVAKEDNTPIWFTPSQDVLDSSAATLFTDGHSAAMVKYHAGVTYGPIVLNKGQIFNAMGFIQGSGGVSDNSSFTGKAFGLDLSGSTVKTDCSKSIAVFGGNGRCLVNQNDCFNVVGSGSDHMIQQMFPSVAWGKRYLTAPTRTMEYNIFRINVSDPTTRVWVNNPGHTTALTGLINNLYYEIASSAPQLIESDKPVTVSQFILAGDCADRHGARGQGDPEFIILSPVEQAISKTTVYSARIKNTTSTTTNGHYINVIIPQGGVASFRLDGGTTADPGVLQSGLTGTGGTVTAYGGGAVQPIANIFQPHPQLPGYSYATFRVSPGASHTLYSDSAFNALAYGLGDGESYGYNAGSSLKDLSQQLLTNNPFGVTKGLTCKDNPFYFRVALPYAPADLVSLTWDFNNEPTMTPNANVVQNAPTPDSTYSSDGVPYYVYRIATPYSFSQAGTYSFKVKANALTSGGCTGEKVYNNSITVVNGPVPYFNFTAGTCGSAALTFSDVSTSDSTAVTYWTWNFGDGTTLADTSHLQNPGYTYGSLGQYTITLSAVNAAGCVADTTRTIDLAGNLSAAFTMAPVSPVCAGTAVTFTDGSTAGGTYGTITEWTWNFGDGSPPVTATNGNPQTHAYTAVGTWNVTLTVKTSLGCVSTAFSMPITVNAVPVISSNSTGTICSGTALGYNILSSVPGATYNWSRPAVAGVSNAAVSNQAGNPINEVLVNTTNAAVSVVYTITASAAGCTSAPFTYTVTVNPTATVTTAATGTLCSGATQNYTIQSNVAGATFSWNRPAVAGISNAGVVGSSANPITEALVNTTNAPVDVVYTIAPTANGCAGVTSTYTVTVYPTATVSGAATATVCSNAPFTYNLSGPVAGSSFSWSRPAVAGISNAAAISQSSNPISETLVNSTSAPVNVVYTITPSANACAGTPFPLTVTVNPRPAVTSAATGSICGSNAQNYNLASNVAGAVYSWDRPAVSGISNAAAAGQTANPITEALFNTTTSPIAVLYTITPSFAGCAGTPFTYTLTVNPTPVVTSAAIGGVCSGQPLSYNITTTVAGSNFTWSRPAVAGISNAAVSNSTANPISETLVNTTSNVVDVTYQLVTSFSGCTSQPFNYVVTVTPTPTVTSAATASVCSGAPLNYIITSGVTGATFNWSRAAVAGISNAAVSNQTSATIAEALVNTGNTPVTVVYTITPSANGCTGNPFTLSVTVNPTAVVTSAATGSVCNNTALNYSVTSNVSGALYSWSRPAVAGISNAAVSAQTNGLINETLVNTSNAPIDVVYSITPTFASCPGTPFTYTVTVAPTATVTSAASNSICNNSPLSYTLTSAVAGATFSWSRPSVPGISNSPISNSASNPIAETLVNTTNAPISVAYTITPSINGCAGTVFTYTVTVNPTPAVTSAATGSVCGGTALAYSITGSVAGGSFAWSRPAVAGISNAAVSGQTSNTITETLVNTTTGPVDVVYTITPSANGCAGAAFTYTVTVNPTPAINTAATGAVCSGQPLSYLVSSNVPGATFTWSRPAVAGISNAALSGQASNPIAETLTNTTTNTLNVTYSIVAAFGGCSAAPFTYTVTVTPAPTVTSAGTATVCNNSAQNYSITSTVTGTTYSWSRAAVAGISNAAVSGQTSNTITEVLVNTTNAPIDVTYVINTAANGCPGAAFNYVVTVNPTAVITSAAAGTVCSNSAQAYALTSNVAAATFSWSRPFVAGISNAAVSNQTSASITEALQNTTTAPLNVTYTIIPSIAGCAGTPFTYTLTVNPTASVTSAASAALCSNSMFTYPITSGVSGTTYTWNRPAVAGISNAAVVGSPANPIVETLVNTTNAPVNAVYSITPSANGCAGTPFTLTVRVNPEPVITSAATKAVCSGAPVNYPITSNVAGASILWSRPAVAGISNAAATNQSSAVINEALVNTTNAPIVVAYTITPATGTCGGVPFTLDVTVNPAPVAAFTVSQGSQCVSGPVSFTALPSTPAITVYSWNFGDGSAASSATAPSHTYSNGGQYNVVLTGTSAAGCQSVSAPQVVNLLPLLPPPHITFTATPGSVLFKWDSIPMPGLSYEVSVDGGASWGAPSGAFSQLLDGLQPLQTVMILVRVNGTVACQQNSSLLSAIVPLPDVGIFVPNTISPNNDGRNDKLRVLGNNIVRVQLKVFNQWGQQLFAYEGKDASVGWDGTVGGTLQPVGVYAYAVQVTLNDGRVVTKKGLFNLIR</sequence>
<dbReference type="EMBL" id="SKFH01000008">
    <property type="protein sequence ID" value="TCZ73169.1"/>
    <property type="molecule type" value="Genomic_DNA"/>
</dbReference>
<evidence type="ECO:0000313" key="3">
    <source>
        <dbReference type="EMBL" id="TCZ73169.1"/>
    </source>
</evidence>
<dbReference type="PROSITE" id="PS50093">
    <property type="entry name" value="PKD"/>
    <property type="match status" value="3"/>
</dbReference>
<dbReference type="OrthoDB" id="1652165at2"/>
<dbReference type="Pfam" id="PF13585">
    <property type="entry name" value="CHU_C"/>
    <property type="match status" value="1"/>
</dbReference>
<comment type="caution">
    <text evidence="3">The sequence shown here is derived from an EMBL/GenBank/DDBJ whole genome shotgun (WGS) entry which is preliminary data.</text>
</comment>
<feature type="chain" id="PRO_5020650115" evidence="1">
    <location>
        <begin position="38"/>
        <end position="2778"/>
    </location>
</feature>
<dbReference type="Pfam" id="PF19406">
    <property type="entry name" value="PKD_5"/>
    <property type="match status" value="13"/>
</dbReference>
<dbReference type="Pfam" id="PF17517">
    <property type="entry name" value="IgGFc_binding"/>
    <property type="match status" value="1"/>
</dbReference>
<feature type="domain" description="PKD" evidence="2">
    <location>
        <begin position="2517"/>
        <end position="2585"/>
    </location>
</feature>
<name>A0A4R4E1E4_9BACT</name>
<protein>
    <submittedName>
        <fullName evidence="3">PKD domain-containing protein</fullName>
    </submittedName>
</protein>
<gene>
    <name evidence="3" type="ORF">E0486_07395</name>
</gene>
<dbReference type="Proteomes" id="UP000295164">
    <property type="component" value="Unassembled WGS sequence"/>
</dbReference>
<organism evidence="3 4">
    <name type="scientific">Flaviaesturariibacter aridisoli</name>
    <dbReference type="NCBI Taxonomy" id="2545761"/>
    <lineage>
        <taxon>Bacteria</taxon>
        <taxon>Pseudomonadati</taxon>
        <taxon>Bacteroidota</taxon>
        <taxon>Chitinophagia</taxon>
        <taxon>Chitinophagales</taxon>
        <taxon>Chitinophagaceae</taxon>
        <taxon>Flaviaestuariibacter</taxon>
    </lineage>
</organism>
<keyword evidence="1" id="KW-0732">Signal</keyword>
<dbReference type="InterPro" id="IPR035986">
    <property type="entry name" value="PKD_dom_sf"/>
</dbReference>
<feature type="domain" description="PKD" evidence="2">
    <location>
        <begin position="1168"/>
        <end position="1230"/>
    </location>
</feature>
<evidence type="ECO:0000256" key="1">
    <source>
        <dbReference type="SAM" id="SignalP"/>
    </source>
</evidence>
<dbReference type="RefSeq" id="WP_131851514.1">
    <property type="nucleotide sequence ID" value="NZ_SKFH01000008.1"/>
</dbReference>
<feature type="signal peptide" evidence="1">
    <location>
        <begin position="1"/>
        <end position="37"/>
    </location>
</feature>
<feature type="domain" description="PKD" evidence="2">
    <location>
        <begin position="1049"/>
        <end position="1131"/>
    </location>
</feature>
<proteinExistence type="predicted"/>
<accession>A0A4R4E1E4</accession>
<keyword evidence="4" id="KW-1185">Reference proteome</keyword>
<dbReference type="InterPro" id="IPR045828">
    <property type="entry name" value="PKD_Bacteroidetes"/>
</dbReference>
<dbReference type="Gene3D" id="2.60.40.10">
    <property type="entry name" value="Immunoglobulins"/>
    <property type="match status" value="3"/>
</dbReference>
<dbReference type="InterPro" id="IPR026341">
    <property type="entry name" value="T9SS_type_B"/>
</dbReference>
<dbReference type="InterPro" id="IPR013783">
    <property type="entry name" value="Ig-like_fold"/>
</dbReference>
<dbReference type="NCBIfam" id="TIGR04131">
    <property type="entry name" value="Bac_Flav_CTERM"/>
    <property type="match status" value="1"/>
</dbReference>
<dbReference type="InterPro" id="IPR035234">
    <property type="entry name" value="IgGFc-bd_N"/>
</dbReference>
<dbReference type="CDD" id="cd00146">
    <property type="entry name" value="PKD"/>
    <property type="match status" value="3"/>
</dbReference>
<dbReference type="SUPFAM" id="SSF49299">
    <property type="entry name" value="PKD domain"/>
    <property type="match status" value="3"/>
</dbReference>
<evidence type="ECO:0000259" key="2">
    <source>
        <dbReference type="PROSITE" id="PS50093"/>
    </source>
</evidence>
<reference evidence="3 4" key="1">
    <citation type="submission" date="2019-03" db="EMBL/GenBank/DDBJ databases">
        <authorList>
            <person name="Kim M.K.M."/>
        </authorList>
    </citation>
    <scope>NUCLEOTIDE SEQUENCE [LARGE SCALE GENOMIC DNA]</scope>
    <source>
        <strain evidence="3 4">17J68-15</strain>
    </source>
</reference>
<dbReference type="SMART" id="SM00089">
    <property type="entry name" value="PKD"/>
    <property type="match status" value="3"/>
</dbReference>
<dbReference type="Pfam" id="PF18911">
    <property type="entry name" value="PKD_4"/>
    <property type="match status" value="3"/>
</dbReference>
<evidence type="ECO:0000313" key="4">
    <source>
        <dbReference type="Proteomes" id="UP000295164"/>
    </source>
</evidence>